<dbReference type="eggNOG" id="COG1032">
    <property type="taxonomic scope" value="Bacteria"/>
</dbReference>
<dbReference type="AlphaFoldDB" id="F4LIV5"/>
<dbReference type="SFLD" id="SFLDS00029">
    <property type="entry name" value="Radical_SAM"/>
    <property type="match status" value="1"/>
</dbReference>
<dbReference type="InterPro" id="IPR007197">
    <property type="entry name" value="rSAM"/>
</dbReference>
<keyword evidence="5" id="KW-0411">Iron-sulfur</keyword>
<dbReference type="KEGG" id="tbe:Trebr_0844"/>
<keyword evidence="4" id="KW-0408">Iron</keyword>
<dbReference type="OrthoDB" id="9801424at2"/>
<dbReference type="InterPro" id="IPR051198">
    <property type="entry name" value="BchE-like"/>
</dbReference>
<evidence type="ECO:0000256" key="5">
    <source>
        <dbReference type="ARBA" id="ARBA00023014"/>
    </source>
</evidence>
<dbReference type="PANTHER" id="PTHR43409">
    <property type="entry name" value="ANAEROBIC MAGNESIUM-PROTOPORPHYRIN IX MONOMETHYL ESTER CYCLASE-RELATED"/>
    <property type="match status" value="1"/>
</dbReference>
<dbReference type="SFLD" id="SFLDG01082">
    <property type="entry name" value="B12-binding_domain_containing"/>
    <property type="match status" value="1"/>
</dbReference>
<evidence type="ECO:0000259" key="6">
    <source>
        <dbReference type="SMART" id="SM00729"/>
    </source>
</evidence>
<feature type="domain" description="Elp3/MiaA/NifB-like radical SAM core" evidence="6">
    <location>
        <begin position="421"/>
        <end position="637"/>
    </location>
</feature>
<dbReference type="GO" id="GO:0046872">
    <property type="term" value="F:metal ion binding"/>
    <property type="evidence" value="ECO:0007669"/>
    <property type="project" value="UniProtKB-KW"/>
</dbReference>
<evidence type="ECO:0000313" key="7">
    <source>
        <dbReference type="EMBL" id="AEE16280.1"/>
    </source>
</evidence>
<organism evidence="7 8">
    <name type="scientific">Treponema brennaborense (strain DSM 12168 / CIP 105900 / DD5/3)</name>
    <dbReference type="NCBI Taxonomy" id="906968"/>
    <lineage>
        <taxon>Bacteria</taxon>
        <taxon>Pseudomonadati</taxon>
        <taxon>Spirochaetota</taxon>
        <taxon>Spirochaetia</taxon>
        <taxon>Spirochaetales</taxon>
        <taxon>Treponemataceae</taxon>
        <taxon>Treponema</taxon>
    </lineage>
</organism>
<evidence type="ECO:0000256" key="2">
    <source>
        <dbReference type="ARBA" id="ARBA00022691"/>
    </source>
</evidence>
<protein>
    <submittedName>
        <fullName evidence="7">Elongator protein 3/MiaB/NifB</fullName>
    </submittedName>
</protein>
<dbReference type="InterPro" id="IPR006638">
    <property type="entry name" value="Elp3/MiaA/NifB-like_rSAM"/>
</dbReference>
<evidence type="ECO:0000256" key="3">
    <source>
        <dbReference type="ARBA" id="ARBA00022723"/>
    </source>
</evidence>
<evidence type="ECO:0000313" key="8">
    <source>
        <dbReference type="Proteomes" id="UP000006546"/>
    </source>
</evidence>
<dbReference type="HOGENOM" id="CLU_018720_0_0_12"/>
<dbReference type="STRING" id="906968.Trebr_0844"/>
<dbReference type="InterPro" id="IPR058240">
    <property type="entry name" value="rSAM_sf"/>
</dbReference>
<dbReference type="EMBL" id="CP002696">
    <property type="protein sequence ID" value="AEE16280.1"/>
    <property type="molecule type" value="Genomic_DNA"/>
</dbReference>
<dbReference type="RefSeq" id="WP_013757999.1">
    <property type="nucleotide sequence ID" value="NC_015500.1"/>
</dbReference>
<accession>F4LIV5</accession>
<proteinExistence type="predicted"/>
<dbReference type="SUPFAM" id="SSF102114">
    <property type="entry name" value="Radical SAM enzymes"/>
    <property type="match status" value="1"/>
</dbReference>
<sequence length="825" mass="90032">MHTASETDETTDIVIIQPPLVQLNTPYPSGAYLQAFFKRLRADRPEWGIGTVRWVDAGHRLYRAIFSAEGLTRLFALTQEKALALACNAEREGRDNEAFNLRRYVSMQAQWIRWIPIVTDILTGANRELCHEFVRSPAVPRGQRMETFLAGLERDCGADDARILASLALADVADYISATFDPAFALVRYAESLALSTAGFQAVEAALNAPILAEFYRPVLDEILCELGSTRGDCGSRLLCCVSCPFPGTLAASLYTGRRVKELLGPRAFVSLGGGYVNTELRRTKDARLGQFIDALSFDRGYGSYYDYFDNRRRAGTHGGSVFPLYKMRLFGADGSVCGNADAERAGMFGVCGNADAERAGMSGECDGSFAERAGAACVAYERACTRELIPDYGGIDFSSYPRLADCRNPMHRLWSDGAWLKAYLAHGCYWHKCAFCDTSLDYVRAYCATDARKLYEGLSVQAARCGVRGVHFVDEAAPPVLLRTFALENLKSAAPLSFWGNIRYEKTFTRDLADLLAHGGMTGVSGGIEIASGSGLDAVCKGTDVDSIVGACAAFKEAGILTHAYMIYGYWLETPQLLVDSLETLRQLFAAGLLDSAFWHKFTLTRHSRVYGEYLNGAHPDLHPIVAADGAEDTTAAGAAGASVFAENAVRFEGDQRSARYADALNRSLDSWMHGAGLETPVGTWFDFPMPKPSVPRDYIEKSIERYERKRNRSFADYAAFAASDSGAYVWLGGKPTAVRAGTAGAARFQLCWTYLSELLYADFPADTGEADARRIADGLFALSPQATGAGGSPFRLGTLRIPEKIYRAVRGNGLCRTLLALNG</sequence>
<evidence type="ECO:0000256" key="1">
    <source>
        <dbReference type="ARBA" id="ARBA00001966"/>
    </source>
</evidence>
<dbReference type="GO" id="GO:0051536">
    <property type="term" value="F:iron-sulfur cluster binding"/>
    <property type="evidence" value="ECO:0007669"/>
    <property type="project" value="UniProtKB-KW"/>
</dbReference>
<comment type="cofactor">
    <cofactor evidence="1">
        <name>[4Fe-4S] cluster</name>
        <dbReference type="ChEBI" id="CHEBI:49883"/>
    </cofactor>
</comment>
<reference evidence="8" key="1">
    <citation type="submission" date="2011-04" db="EMBL/GenBank/DDBJ databases">
        <title>The complete genome of Treponema brennaborense DSM 12168.</title>
        <authorList>
            <person name="Lucas S."/>
            <person name="Han J."/>
            <person name="Lapidus A."/>
            <person name="Bruce D."/>
            <person name="Goodwin L."/>
            <person name="Pitluck S."/>
            <person name="Peters L."/>
            <person name="Kyrpides N."/>
            <person name="Mavromatis K."/>
            <person name="Ivanova N."/>
            <person name="Mikhailova N."/>
            <person name="Pagani I."/>
            <person name="Teshima H."/>
            <person name="Detter J.C."/>
            <person name="Tapia R."/>
            <person name="Han C."/>
            <person name="Land M."/>
            <person name="Hauser L."/>
            <person name="Markowitz V."/>
            <person name="Cheng J.-F."/>
            <person name="Hugenholtz P."/>
            <person name="Woyke T."/>
            <person name="Wu D."/>
            <person name="Gronow S."/>
            <person name="Wellnitz S."/>
            <person name="Brambilla E."/>
            <person name="Klenk H.-P."/>
            <person name="Eisen J.A."/>
        </authorList>
    </citation>
    <scope>NUCLEOTIDE SEQUENCE [LARGE SCALE GENOMIC DNA]</scope>
    <source>
        <strain evidence="8">DSM 12168 / CIP 105900 / DD5/3</strain>
    </source>
</reference>
<evidence type="ECO:0000256" key="4">
    <source>
        <dbReference type="ARBA" id="ARBA00023004"/>
    </source>
</evidence>
<dbReference type="GO" id="GO:0003824">
    <property type="term" value="F:catalytic activity"/>
    <property type="evidence" value="ECO:0007669"/>
    <property type="project" value="InterPro"/>
</dbReference>
<keyword evidence="2" id="KW-0949">S-adenosyl-L-methionine</keyword>
<dbReference type="Proteomes" id="UP000006546">
    <property type="component" value="Chromosome"/>
</dbReference>
<keyword evidence="8" id="KW-1185">Reference proteome</keyword>
<name>F4LIV5_TREBD</name>
<gene>
    <name evidence="7" type="ordered locus">Trebr_0844</name>
</gene>
<dbReference type="SMART" id="SM00729">
    <property type="entry name" value="Elp3"/>
    <property type="match status" value="1"/>
</dbReference>
<keyword evidence="3" id="KW-0479">Metal-binding</keyword>